<evidence type="ECO:0000313" key="4">
    <source>
        <dbReference type="Proteomes" id="UP001369082"/>
    </source>
</evidence>
<organism evidence="3 4">
    <name type="scientific">Psychromonas aquatilis</name>
    <dbReference type="NCBI Taxonomy" id="2005072"/>
    <lineage>
        <taxon>Bacteria</taxon>
        <taxon>Pseudomonadati</taxon>
        <taxon>Pseudomonadota</taxon>
        <taxon>Gammaproteobacteria</taxon>
        <taxon>Alteromonadales</taxon>
        <taxon>Psychromonadaceae</taxon>
        <taxon>Psychromonas</taxon>
    </lineage>
</organism>
<dbReference type="PANTHER" id="PTHR33741">
    <property type="entry name" value="TRANSMEMBRANE PROTEIN DDB_G0269096-RELATED"/>
    <property type="match status" value="1"/>
</dbReference>
<dbReference type="RefSeq" id="WP_341596837.1">
    <property type="nucleotide sequence ID" value="NZ_JBAKAZ010000010.1"/>
</dbReference>
<dbReference type="InterPro" id="IPR058581">
    <property type="entry name" value="TM_HPP"/>
</dbReference>
<accession>A0ABU9GNE5</accession>
<comment type="caution">
    <text evidence="3">The sequence shown here is derived from an EMBL/GenBank/DDBJ whole genome shotgun (WGS) entry which is preliminary data.</text>
</comment>
<reference evidence="3 4" key="1">
    <citation type="submission" date="2024-02" db="EMBL/GenBank/DDBJ databases">
        <title>Bacteria isolated from the canopy kelp, Nereocystis luetkeana.</title>
        <authorList>
            <person name="Pfister C.A."/>
            <person name="Younker I.T."/>
            <person name="Light S.H."/>
        </authorList>
    </citation>
    <scope>NUCLEOTIDE SEQUENCE [LARGE SCALE GENOMIC DNA]</scope>
    <source>
        <strain evidence="3 4">TI.1.05</strain>
    </source>
</reference>
<evidence type="ECO:0000259" key="2">
    <source>
        <dbReference type="Pfam" id="PF04982"/>
    </source>
</evidence>
<name>A0ABU9GNE5_9GAMM</name>
<keyword evidence="1" id="KW-1133">Transmembrane helix</keyword>
<dbReference type="Pfam" id="PF04982">
    <property type="entry name" value="TM_HPP"/>
    <property type="match status" value="1"/>
</dbReference>
<proteinExistence type="predicted"/>
<keyword evidence="4" id="KW-1185">Reference proteome</keyword>
<feature type="transmembrane region" description="Helical" evidence="1">
    <location>
        <begin position="23"/>
        <end position="43"/>
    </location>
</feature>
<feature type="transmembrane region" description="Helical" evidence="1">
    <location>
        <begin position="103"/>
        <end position="123"/>
    </location>
</feature>
<dbReference type="EMBL" id="JBAKAZ010000010">
    <property type="protein sequence ID" value="MEL0628828.1"/>
    <property type="molecule type" value="Genomic_DNA"/>
</dbReference>
<protein>
    <submittedName>
        <fullName evidence="3">HPP family protein</fullName>
    </submittedName>
</protein>
<sequence length="182" mass="19601">MKQIFYRMKGGAICPPRTPLSKVAWSWLGAFLGIYCVAILNRFTELDALHSMYLVGSFGASSVLLYGAPQADFSQPRNVIGGHVLCAFIGVTLQKYVPLDMALLAALAVSLSIVGMHFTRTLHPPGGATALIAISGSTNIIESGYYFVISPIAIGAIMLVIIALAVNNLSSNPARHYPRYWL</sequence>
<dbReference type="InterPro" id="IPR007065">
    <property type="entry name" value="HPP"/>
</dbReference>
<keyword evidence="1" id="KW-0812">Transmembrane</keyword>
<evidence type="ECO:0000313" key="3">
    <source>
        <dbReference type="EMBL" id="MEL0628828.1"/>
    </source>
</evidence>
<gene>
    <name evidence="3" type="ORF">V6256_04320</name>
</gene>
<dbReference type="Proteomes" id="UP001369082">
    <property type="component" value="Unassembled WGS sequence"/>
</dbReference>
<feature type="transmembrane region" description="Helical" evidence="1">
    <location>
        <begin position="144"/>
        <end position="166"/>
    </location>
</feature>
<keyword evidence="1" id="KW-0472">Membrane</keyword>
<evidence type="ECO:0000256" key="1">
    <source>
        <dbReference type="SAM" id="Phobius"/>
    </source>
</evidence>
<feature type="domain" description="HPP transmembrane region" evidence="2">
    <location>
        <begin position="16"/>
        <end position="178"/>
    </location>
</feature>
<dbReference type="PANTHER" id="PTHR33741:SF5">
    <property type="entry name" value="TRANSMEMBRANE PROTEIN DDB_G0269096-RELATED"/>
    <property type="match status" value="1"/>
</dbReference>